<name>M7BLI2_CHEMY</name>
<proteinExistence type="predicted"/>
<organism evidence="1 2">
    <name type="scientific">Chelonia mydas</name>
    <name type="common">Green sea-turtle</name>
    <name type="synonym">Chelonia agassizi</name>
    <dbReference type="NCBI Taxonomy" id="8469"/>
    <lineage>
        <taxon>Eukaryota</taxon>
        <taxon>Metazoa</taxon>
        <taxon>Chordata</taxon>
        <taxon>Craniata</taxon>
        <taxon>Vertebrata</taxon>
        <taxon>Euteleostomi</taxon>
        <taxon>Archelosauria</taxon>
        <taxon>Testudinata</taxon>
        <taxon>Testudines</taxon>
        <taxon>Cryptodira</taxon>
        <taxon>Durocryptodira</taxon>
        <taxon>Americhelydia</taxon>
        <taxon>Chelonioidea</taxon>
        <taxon>Cheloniidae</taxon>
        <taxon>Chelonia</taxon>
    </lineage>
</organism>
<gene>
    <name evidence="1" type="ORF">UY3_04075</name>
</gene>
<dbReference type="EMBL" id="KB518693">
    <property type="protein sequence ID" value="EMP38756.1"/>
    <property type="molecule type" value="Genomic_DNA"/>
</dbReference>
<evidence type="ECO:0000313" key="2">
    <source>
        <dbReference type="Proteomes" id="UP000031443"/>
    </source>
</evidence>
<evidence type="ECO:0000313" key="1">
    <source>
        <dbReference type="EMBL" id="EMP38756.1"/>
    </source>
</evidence>
<dbReference type="AlphaFoldDB" id="M7BLI2"/>
<protein>
    <submittedName>
        <fullName evidence="1">Uncharacterized protein</fullName>
    </submittedName>
</protein>
<keyword evidence="2" id="KW-1185">Reference proteome</keyword>
<dbReference type="Gene3D" id="1.10.287.3160">
    <property type="match status" value="1"/>
</dbReference>
<reference evidence="2" key="1">
    <citation type="journal article" date="2013" name="Nat. Genet.">
        <title>The draft genomes of soft-shell turtle and green sea turtle yield insights into the development and evolution of the turtle-specific body plan.</title>
        <authorList>
            <person name="Wang Z."/>
            <person name="Pascual-Anaya J."/>
            <person name="Zadissa A."/>
            <person name="Li W."/>
            <person name="Niimura Y."/>
            <person name="Huang Z."/>
            <person name="Li C."/>
            <person name="White S."/>
            <person name="Xiong Z."/>
            <person name="Fang D."/>
            <person name="Wang B."/>
            <person name="Ming Y."/>
            <person name="Chen Y."/>
            <person name="Zheng Y."/>
            <person name="Kuraku S."/>
            <person name="Pignatelli M."/>
            <person name="Herrero J."/>
            <person name="Beal K."/>
            <person name="Nozawa M."/>
            <person name="Li Q."/>
            <person name="Wang J."/>
            <person name="Zhang H."/>
            <person name="Yu L."/>
            <person name="Shigenobu S."/>
            <person name="Wang J."/>
            <person name="Liu J."/>
            <person name="Flicek P."/>
            <person name="Searle S."/>
            <person name="Wang J."/>
            <person name="Kuratani S."/>
            <person name="Yin Y."/>
            <person name="Aken B."/>
            <person name="Zhang G."/>
            <person name="Irie N."/>
        </authorList>
    </citation>
    <scope>NUCLEOTIDE SEQUENCE [LARGE SCALE GENOMIC DNA]</scope>
</reference>
<sequence>KFYSLTTLQFRVAKYLALLAKYNYDIYGKLSSFIAKLPEEKQSQFQAIVDKGQLIAKTALEVSLDVMGTVARTTVMDVVMHWEAWLQSSGIPKALQNKVKDLPFNREKLFSNKTDEVLHSVKDSQATLRTLGIYTPPAKRR</sequence>
<feature type="non-terminal residue" evidence="1">
    <location>
        <position position="1"/>
    </location>
</feature>
<dbReference type="Proteomes" id="UP000031443">
    <property type="component" value="Unassembled WGS sequence"/>
</dbReference>
<accession>M7BLI2</accession>